<feature type="active site" evidence="9">
    <location>
        <position position="8"/>
    </location>
</feature>
<evidence type="ECO:0000259" key="12">
    <source>
        <dbReference type="Pfam" id="PF08544"/>
    </source>
</evidence>
<evidence type="ECO:0000256" key="1">
    <source>
        <dbReference type="ARBA" id="ARBA00009684"/>
    </source>
</evidence>
<keyword evidence="5 9" id="KW-0547">Nucleotide-binding</keyword>
<evidence type="ECO:0000256" key="10">
    <source>
        <dbReference type="SAM" id="MobiDB-lite"/>
    </source>
</evidence>
<dbReference type="NCBIfam" id="TIGR00154">
    <property type="entry name" value="ispE"/>
    <property type="match status" value="1"/>
</dbReference>
<dbReference type="InterPro" id="IPR004424">
    <property type="entry name" value="IspE"/>
</dbReference>
<feature type="active site" evidence="9">
    <location>
        <position position="158"/>
    </location>
</feature>
<dbReference type="SUPFAM" id="SSF55060">
    <property type="entry name" value="GHMP Kinase, C-terminal domain"/>
    <property type="match status" value="1"/>
</dbReference>
<dbReference type="HAMAP" id="MF_00061">
    <property type="entry name" value="IspE"/>
    <property type="match status" value="1"/>
</dbReference>
<dbReference type="Pfam" id="PF08544">
    <property type="entry name" value="GHMP_kinases_C"/>
    <property type="match status" value="1"/>
</dbReference>
<name>A0A1V9G0T0_9BACT</name>
<dbReference type="Gene3D" id="3.30.230.10">
    <property type="match status" value="1"/>
</dbReference>
<sequence length="294" mass="32437">MVVFPNCKINLGLHVVRKREDGYHDLETIFYPLPLRDVLEVVNGQWAMGNGQLPDSDSSQQPGKAEKQPESVVLHMSGLPVQGKPEDNLCIKAYNLLKKDHPQLEAIDLYLHKVIPMGAGLGGGSADGAFTLQLLNDKFQLGLSTEKLLDYALQLGSDCPFFLINKPCYATGRGELMQGIQLDLSAYSFLVVHPGVHINTGWAFSQLTPAPSARSLKEIIQEPVANWRTGLKNDFEAPVCKQHPDLQAIREKLYEAGALYASMTGSGSCFFGIFPKEQLPAIQWPAQYAVFQLK</sequence>
<evidence type="ECO:0000256" key="7">
    <source>
        <dbReference type="ARBA" id="ARBA00022840"/>
    </source>
</evidence>
<dbReference type="EC" id="2.7.1.148" evidence="2 9"/>
<reference evidence="13 14" key="1">
    <citation type="submission" date="2016-03" db="EMBL/GenBank/DDBJ databases">
        <title>Niastella vici sp. nov., isolated from farmland soil.</title>
        <authorList>
            <person name="Chen L."/>
            <person name="Wang D."/>
            <person name="Yang S."/>
            <person name="Wang G."/>
        </authorList>
    </citation>
    <scope>NUCLEOTIDE SEQUENCE [LARGE SCALE GENOMIC DNA]</scope>
    <source>
        <strain evidence="13 14">DJ57</strain>
    </source>
</reference>
<dbReference type="GO" id="GO:0050515">
    <property type="term" value="F:4-(cytidine 5'-diphospho)-2-C-methyl-D-erythritol kinase activity"/>
    <property type="evidence" value="ECO:0007669"/>
    <property type="project" value="UniProtKB-UniRule"/>
</dbReference>
<proteinExistence type="inferred from homology"/>
<feature type="domain" description="GHMP kinase C-terminal" evidence="12">
    <location>
        <begin position="229"/>
        <end position="279"/>
    </location>
</feature>
<dbReference type="GO" id="GO:0019288">
    <property type="term" value="P:isopentenyl diphosphate biosynthetic process, methylerythritol 4-phosphate pathway"/>
    <property type="evidence" value="ECO:0007669"/>
    <property type="project" value="UniProtKB-UniRule"/>
</dbReference>
<protein>
    <recommendedName>
        <fullName evidence="3 9">4-diphosphocytidyl-2-C-methyl-D-erythritol kinase</fullName>
        <shortName evidence="9">CMK</shortName>
        <ecNumber evidence="2 9">2.7.1.148</ecNumber>
    </recommendedName>
    <alternativeName>
        <fullName evidence="8 9">4-(cytidine-5'-diphospho)-2-C-methyl-D-erythritol kinase</fullName>
    </alternativeName>
</protein>
<accession>A0A1V9G0T0</accession>
<dbReference type="Proteomes" id="UP000192796">
    <property type="component" value="Unassembled WGS sequence"/>
</dbReference>
<evidence type="ECO:0000256" key="8">
    <source>
        <dbReference type="ARBA" id="ARBA00032554"/>
    </source>
</evidence>
<evidence type="ECO:0000313" key="13">
    <source>
        <dbReference type="EMBL" id="OQP64086.1"/>
    </source>
</evidence>
<feature type="region of interest" description="Disordered" evidence="10">
    <location>
        <begin position="50"/>
        <end position="70"/>
    </location>
</feature>
<dbReference type="OrthoDB" id="9809438at2"/>
<comment type="pathway">
    <text evidence="9">Isoprenoid biosynthesis; isopentenyl diphosphate biosynthesis via DXP pathway; isopentenyl diphosphate from 1-deoxy-D-xylulose 5-phosphate: step 3/6.</text>
</comment>
<feature type="binding site" evidence="9">
    <location>
        <begin position="116"/>
        <end position="126"/>
    </location>
    <ligand>
        <name>ATP</name>
        <dbReference type="ChEBI" id="CHEBI:30616"/>
    </ligand>
</feature>
<dbReference type="GO" id="GO:0005524">
    <property type="term" value="F:ATP binding"/>
    <property type="evidence" value="ECO:0007669"/>
    <property type="project" value="UniProtKB-UniRule"/>
</dbReference>
<dbReference type="STRING" id="1703345.A3860_22015"/>
<comment type="function">
    <text evidence="9">Catalyzes the phosphorylation of the position 2 hydroxy group of 4-diphosphocytidyl-2C-methyl-D-erythritol.</text>
</comment>
<evidence type="ECO:0000256" key="9">
    <source>
        <dbReference type="HAMAP-Rule" id="MF_00061"/>
    </source>
</evidence>
<dbReference type="InterPro" id="IPR006204">
    <property type="entry name" value="GHMP_kinase_N_dom"/>
</dbReference>
<evidence type="ECO:0000313" key="14">
    <source>
        <dbReference type="Proteomes" id="UP000192796"/>
    </source>
</evidence>
<evidence type="ECO:0000256" key="5">
    <source>
        <dbReference type="ARBA" id="ARBA00022741"/>
    </source>
</evidence>
<dbReference type="PANTHER" id="PTHR43527:SF2">
    <property type="entry name" value="4-DIPHOSPHOCYTIDYL-2-C-METHYL-D-ERYTHRITOL KINASE, CHLOROPLASTIC"/>
    <property type="match status" value="1"/>
</dbReference>
<dbReference type="SUPFAM" id="SSF54211">
    <property type="entry name" value="Ribosomal protein S5 domain 2-like"/>
    <property type="match status" value="1"/>
</dbReference>
<dbReference type="Gene3D" id="3.30.70.890">
    <property type="entry name" value="GHMP kinase, C-terminal domain"/>
    <property type="match status" value="1"/>
</dbReference>
<dbReference type="InterPro" id="IPR036554">
    <property type="entry name" value="GHMP_kinase_C_sf"/>
</dbReference>
<dbReference type="GO" id="GO:0016114">
    <property type="term" value="P:terpenoid biosynthetic process"/>
    <property type="evidence" value="ECO:0007669"/>
    <property type="project" value="UniProtKB-UniRule"/>
</dbReference>
<dbReference type="PANTHER" id="PTHR43527">
    <property type="entry name" value="4-DIPHOSPHOCYTIDYL-2-C-METHYL-D-ERYTHRITOL KINASE, CHLOROPLASTIC"/>
    <property type="match status" value="1"/>
</dbReference>
<comment type="catalytic activity">
    <reaction evidence="9">
        <text>4-CDP-2-C-methyl-D-erythritol + ATP = 4-CDP-2-C-methyl-D-erythritol 2-phosphate + ADP + H(+)</text>
        <dbReference type="Rhea" id="RHEA:18437"/>
        <dbReference type="ChEBI" id="CHEBI:15378"/>
        <dbReference type="ChEBI" id="CHEBI:30616"/>
        <dbReference type="ChEBI" id="CHEBI:57823"/>
        <dbReference type="ChEBI" id="CHEBI:57919"/>
        <dbReference type="ChEBI" id="CHEBI:456216"/>
        <dbReference type="EC" id="2.7.1.148"/>
    </reaction>
</comment>
<feature type="compositionally biased region" description="Polar residues" evidence="10">
    <location>
        <begin position="53"/>
        <end position="62"/>
    </location>
</feature>
<keyword evidence="4 9" id="KW-0808">Transferase</keyword>
<organism evidence="13 14">
    <name type="scientific">Niastella vici</name>
    <dbReference type="NCBI Taxonomy" id="1703345"/>
    <lineage>
        <taxon>Bacteria</taxon>
        <taxon>Pseudomonadati</taxon>
        <taxon>Bacteroidota</taxon>
        <taxon>Chitinophagia</taxon>
        <taxon>Chitinophagales</taxon>
        <taxon>Chitinophagaceae</taxon>
        <taxon>Niastella</taxon>
    </lineage>
</organism>
<dbReference type="PIRSF" id="PIRSF010376">
    <property type="entry name" value="IspE"/>
    <property type="match status" value="1"/>
</dbReference>
<keyword evidence="7 9" id="KW-0067">ATP-binding</keyword>
<dbReference type="UniPathway" id="UPA00056">
    <property type="reaction ID" value="UER00094"/>
</dbReference>
<evidence type="ECO:0000256" key="2">
    <source>
        <dbReference type="ARBA" id="ARBA00012052"/>
    </source>
</evidence>
<keyword evidence="9" id="KW-0414">Isoprene biosynthesis</keyword>
<dbReference type="RefSeq" id="WP_081147268.1">
    <property type="nucleotide sequence ID" value="NZ_LVYD01000043.1"/>
</dbReference>
<keyword evidence="14" id="KW-1185">Reference proteome</keyword>
<evidence type="ECO:0000256" key="4">
    <source>
        <dbReference type="ARBA" id="ARBA00022679"/>
    </source>
</evidence>
<comment type="similarity">
    <text evidence="1 9">Belongs to the GHMP kinase family. IspE subfamily.</text>
</comment>
<dbReference type="EMBL" id="LVYD01000043">
    <property type="protein sequence ID" value="OQP64086.1"/>
    <property type="molecule type" value="Genomic_DNA"/>
</dbReference>
<comment type="caution">
    <text evidence="13">The sequence shown here is derived from an EMBL/GenBank/DDBJ whole genome shotgun (WGS) entry which is preliminary data.</text>
</comment>
<evidence type="ECO:0000259" key="11">
    <source>
        <dbReference type="Pfam" id="PF00288"/>
    </source>
</evidence>
<dbReference type="Pfam" id="PF00288">
    <property type="entry name" value="GHMP_kinases_N"/>
    <property type="match status" value="1"/>
</dbReference>
<feature type="domain" description="GHMP kinase N-terminal" evidence="11">
    <location>
        <begin position="88"/>
        <end position="163"/>
    </location>
</feature>
<evidence type="ECO:0000256" key="3">
    <source>
        <dbReference type="ARBA" id="ARBA00017473"/>
    </source>
</evidence>
<gene>
    <name evidence="9" type="primary">ispE</name>
    <name evidence="13" type="ORF">A3860_22015</name>
</gene>
<evidence type="ECO:0000256" key="6">
    <source>
        <dbReference type="ARBA" id="ARBA00022777"/>
    </source>
</evidence>
<dbReference type="AlphaFoldDB" id="A0A1V9G0T0"/>
<dbReference type="InterPro" id="IPR020568">
    <property type="entry name" value="Ribosomal_Su5_D2-typ_SF"/>
</dbReference>
<keyword evidence="6 9" id="KW-0418">Kinase</keyword>
<dbReference type="InterPro" id="IPR013750">
    <property type="entry name" value="GHMP_kinase_C_dom"/>
</dbReference>
<dbReference type="InterPro" id="IPR014721">
    <property type="entry name" value="Ribsml_uS5_D2-typ_fold_subgr"/>
</dbReference>